<evidence type="ECO:0000313" key="3">
    <source>
        <dbReference type="EMBL" id="MBB3899374.1"/>
    </source>
</evidence>
<accession>A0A840AGT5</accession>
<dbReference type="Gene3D" id="2.130.10.10">
    <property type="entry name" value="YVTN repeat-like/Quinoprotein amine dehydrogenase"/>
    <property type="match status" value="1"/>
</dbReference>
<proteinExistence type="predicted"/>
<dbReference type="SUPFAM" id="SSF63829">
    <property type="entry name" value="Calcium-dependent phosphotriesterase"/>
    <property type="match status" value="1"/>
</dbReference>
<feature type="signal peptide" evidence="1">
    <location>
        <begin position="1"/>
        <end position="27"/>
    </location>
</feature>
<sequence>MTSSRFRLSLLAGVALFGANLASAASAQTLVALTAENQLVRIDAETRRASAPLRVTGTDGALVGIDQRPANGMLYGLTATGQIVTLDPATGRATQVARLSVPFESGGRAVVDFNPVPDRLRVLGVNGTSLRINVETGQTIVDGSLKYARPDLAGTMPRVTAGAYTNSVAGATATELLTLDTLLGQLNLQSPPNDGVQAPRAALSTSLPPSAGFDILADGQGGNRGILVAEGALHELDLTTGAVTTLGPIAGLGAATLIDVAAMR</sequence>
<evidence type="ECO:0000256" key="1">
    <source>
        <dbReference type="SAM" id="SignalP"/>
    </source>
</evidence>
<protein>
    <recommendedName>
        <fullName evidence="2">DUF4394 domain-containing protein</fullName>
    </recommendedName>
</protein>
<name>A0A840AGT5_9PROT</name>
<dbReference type="RefSeq" id="WP_184385082.1">
    <property type="nucleotide sequence ID" value="NZ_JACIDJ010000005.1"/>
</dbReference>
<dbReference type="InterPro" id="IPR015943">
    <property type="entry name" value="WD40/YVTN_repeat-like_dom_sf"/>
</dbReference>
<comment type="caution">
    <text evidence="3">The sequence shown here is derived from an EMBL/GenBank/DDBJ whole genome shotgun (WGS) entry which is preliminary data.</text>
</comment>
<organism evidence="3 4">
    <name type="scientific">Roseococcus suduntuyensis</name>
    <dbReference type="NCBI Taxonomy" id="455361"/>
    <lineage>
        <taxon>Bacteria</taxon>
        <taxon>Pseudomonadati</taxon>
        <taxon>Pseudomonadota</taxon>
        <taxon>Alphaproteobacteria</taxon>
        <taxon>Acetobacterales</taxon>
        <taxon>Roseomonadaceae</taxon>
        <taxon>Roseococcus</taxon>
    </lineage>
</organism>
<gene>
    <name evidence="3" type="ORF">GGQ83_002826</name>
</gene>
<dbReference type="Pfam" id="PF14339">
    <property type="entry name" value="DUF4394"/>
    <property type="match status" value="1"/>
</dbReference>
<evidence type="ECO:0000259" key="2">
    <source>
        <dbReference type="Pfam" id="PF14339"/>
    </source>
</evidence>
<dbReference type="InterPro" id="IPR025507">
    <property type="entry name" value="DUF4394"/>
</dbReference>
<keyword evidence="4" id="KW-1185">Reference proteome</keyword>
<dbReference type="EMBL" id="JACIDJ010000005">
    <property type="protein sequence ID" value="MBB3899374.1"/>
    <property type="molecule type" value="Genomic_DNA"/>
</dbReference>
<keyword evidence="1" id="KW-0732">Signal</keyword>
<dbReference type="AlphaFoldDB" id="A0A840AGT5"/>
<feature type="chain" id="PRO_5032549386" description="DUF4394 domain-containing protein" evidence="1">
    <location>
        <begin position="28"/>
        <end position="264"/>
    </location>
</feature>
<dbReference type="Proteomes" id="UP000553193">
    <property type="component" value="Unassembled WGS sequence"/>
</dbReference>
<evidence type="ECO:0000313" key="4">
    <source>
        <dbReference type="Proteomes" id="UP000553193"/>
    </source>
</evidence>
<reference evidence="3 4" key="1">
    <citation type="submission" date="2020-08" db="EMBL/GenBank/DDBJ databases">
        <title>Genomic Encyclopedia of Type Strains, Phase IV (KMG-IV): sequencing the most valuable type-strain genomes for metagenomic binning, comparative biology and taxonomic classification.</title>
        <authorList>
            <person name="Goeker M."/>
        </authorList>
    </citation>
    <scope>NUCLEOTIDE SEQUENCE [LARGE SCALE GENOMIC DNA]</scope>
    <source>
        <strain evidence="3 4">DSM 19979</strain>
    </source>
</reference>
<feature type="domain" description="DUF4394" evidence="2">
    <location>
        <begin position="38"/>
        <end position="260"/>
    </location>
</feature>